<evidence type="ECO:0000256" key="1">
    <source>
        <dbReference type="SAM" id="MobiDB-lite"/>
    </source>
</evidence>
<organism evidence="3 4">
    <name type="scientific">Perkinsus olseni</name>
    <name type="common">Perkinsus atlanticus</name>
    <dbReference type="NCBI Taxonomy" id="32597"/>
    <lineage>
        <taxon>Eukaryota</taxon>
        <taxon>Sar</taxon>
        <taxon>Alveolata</taxon>
        <taxon>Perkinsozoa</taxon>
        <taxon>Perkinsea</taxon>
        <taxon>Perkinsida</taxon>
        <taxon>Perkinsidae</taxon>
        <taxon>Perkinsus</taxon>
    </lineage>
</organism>
<dbReference type="AlphaFoldDB" id="A0A7J6SMC9"/>
<evidence type="ECO:0000313" key="3">
    <source>
        <dbReference type="EMBL" id="KAF4733300.1"/>
    </source>
</evidence>
<feature type="region of interest" description="Disordered" evidence="1">
    <location>
        <begin position="25"/>
        <end position="72"/>
    </location>
</feature>
<gene>
    <name evidence="3" type="ORF">FOZ62_019482</name>
</gene>
<proteinExistence type="predicted"/>
<feature type="signal peptide" evidence="2">
    <location>
        <begin position="1"/>
        <end position="18"/>
    </location>
</feature>
<feature type="chain" id="PRO_5029535656" description="Superoxide dismutase [Cu-Zn]" evidence="2">
    <location>
        <begin position="19"/>
        <end position="188"/>
    </location>
</feature>
<protein>
    <recommendedName>
        <fullName evidence="5">Superoxide dismutase [Cu-Zn]</fullName>
    </recommendedName>
</protein>
<evidence type="ECO:0008006" key="5">
    <source>
        <dbReference type="Google" id="ProtNLM"/>
    </source>
</evidence>
<evidence type="ECO:0000256" key="2">
    <source>
        <dbReference type="SAM" id="SignalP"/>
    </source>
</evidence>
<keyword evidence="2" id="KW-0732">Signal</keyword>
<evidence type="ECO:0000313" key="4">
    <source>
        <dbReference type="Proteomes" id="UP000574390"/>
    </source>
</evidence>
<comment type="caution">
    <text evidence="3">The sequence shown here is derived from an EMBL/GenBank/DDBJ whole genome shotgun (WGS) entry which is preliminary data.</text>
</comment>
<dbReference type="EMBL" id="JABANM010014048">
    <property type="protein sequence ID" value="KAF4733300.1"/>
    <property type="molecule type" value="Genomic_DNA"/>
</dbReference>
<dbReference type="Proteomes" id="UP000574390">
    <property type="component" value="Unassembled WGS sequence"/>
</dbReference>
<accession>A0A7J6SMC9</accession>
<name>A0A7J6SMC9_PEROL</name>
<sequence length="188" mass="18781">MHLISLTIAAFSAVALHGCSKNDGTTTTAAPTAKPAGGSTTAAPTGSTTATPSGKGSTTSTKSGGATTTTTTTTAIPPKGSCLSTSCKAESLQGDYCMNVVDMGGKLTGHCFADRKISCQCDEPAPSDLPTPDPSKPAVSCQHAKCPAAYDYCQNSRPGFPGNCHLDISVDCSCSDADAGKVIGALRG</sequence>
<reference evidence="3 4" key="1">
    <citation type="submission" date="2020-04" db="EMBL/GenBank/DDBJ databases">
        <title>Perkinsus olseni comparative genomics.</title>
        <authorList>
            <person name="Bogema D.R."/>
        </authorList>
    </citation>
    <scope>NUCLEOTIDE SEQUENCE [LARGE SCALE GENOMIC DNA]</scope>
    <source>
        <strain evidence="3">ATCC PRA-205</strain>
    </source>
</reference>